<evidence type="ECO:0000256" key="1">
    <source>
        <dbReference type="ARBA" id="ARBA00009431"/>
    </source>
</evidence>
<dbReference type="GO" id="GO:0004185">
    <property type="term" value="F:serine-type carboxypeptidase activity"/>
    <property type="evidence" value="ECO:0007669"/>
    <property type="project" value="InterPro"/>
</dbReference>
<feature type="signal peptide" evidence="7">
    <location>
        <begin position="1"/>
        <end position="19"/>
    </location>
</feature>
<comment type="caution">
    <text evidence="8">The sequence shown here is derived from an EMBL/GenBank/DDBJ whole genome shotgun (WGS) entry which is preliminary data.</text>
</comment>
<keyword evidence="3" id="KW-0645">Protease</keyword>
<evidence type="ECO:0000256" key="2">
    <source>
        <dbReference type="ARBA" id="ARBA00022645"/>
    </source>
</evidence>
<organism evidence="8 9">
    <name type="scientific">Petromyces alliaceus</name>
    <name type="common">Aspergillus alliaceus</name>
    <dbReference type="NCBI Taxonomy" id="209559"/>
    <lineage>
        <taxon>Eukaryota</taxon>
        <taxon>Fungi</taxon>
        <taxon>Dikarya</taxon>
        <taxon>Ascomycota</taxon>
        <taxon>Pezizomycotina</taxon>
        <taxon>Eurotiomycetes</taxon>
        <taxon>Eurotiomycetidae</taxon>
        <taxon>Eurotiales</taxon>
        <taxon>Aspergillaceae</taxon>
        <taxon>Aspergillus</taxon>
        <taxon>Aspergillus subgen. Circumdati</taxon>
    </lineage>
</organism>
<evidence type="ECO:0000256" key="5">
    <source>
        <dbReference type="ARBA" id="ARBA00022801"/>
    </source>
</evidence>
<evidence type="ECO:0000256" key="7">
    <source>
        <dbReference type="SAM" id="SignalP"/>
    </source>
</evidence>
<comment type="similarity">
    <text evidence="1">Belongs to the peptidase S10 family.</text>
</comment>
<dbReference type="GO" id="GO:0000324">
    <property type="term" value="C:fungal-type vacuole"/>
    <property type="evidence" value="ECO:0007669"/>
    <property type="project" value="TreeGrafter"/>
</dbReference>
<dbReference type="PANTHER" id="PTHR11802">
    <property type="entry name" value="SERINE PROTEASE FAMILY S10 SERINE CARBOXYPEPTIDASE"/>
    <property type="match status" value="1"/>
</dbReference>
<sequence length="606" mass="67095">MLPNLIILALLLWSTVAIAQSYFPPQPKELKTLSSSHVRGASLSYKRTPICSTPDLHTYSGYVRLPPQPDDAQPHLSNLFFYYAKSKENRTTPLTIFLGGGPGASSVSSMMAETGPCSVNPDSNSTFPNPWSWTRESDILFIDQPVQTGFSYDVLTNATIDYTTSTITPVEFGKGDFVVNHTFGVGVFGSQDYNGTVNSTTNGARALWGFMQVWLNEFPEYNSPEKSIHIWTESFGGRYGPSYASYILDQNAKIRTNKTTHITSPSQINIKTLTIHNGCTDIITQGNFYPEFAYKNTYGVQAITKEQYEDAKWNLTKPGGCMDMARQCQNLERKLDPDNFGNNAEVNALCFAADEYCYANVLAVYAASGRDIHDLAEATTTTMPEAYSDGFLNRRWVKEALGVPVDFTTNSNVVYNAFWSTGNALITRGHAMDHFASIMERDVKVNLIYGDRDYLCNWMGGENISLSINHSQSLGFRSSGYANLITNDTYVGGVVRQHGNLSFMRVFQAGHAAPAFQPETMFRVFSRIMNSKDIATGNVSLSGEHAGKYRTKGPHSSFHIKDKLPAPPAPICYTLDMPTTCTEEQKAALVNGTAIVEDFVVRWPSS</sequence>
<protein>
    <submittedName>
        <fullName evidence="8">Uncharacterized protein</fullName>
    </submittedName>
</protein>
<evidence type="ECO:0000256" key="6">
    <source>
        <dbReference type="ARBA" id="ARBA00023180"/>
    </source>
</evidence>
<keyword evidence="4 7" id="KW-0732">Signal</keyword>
<evidence type="ECO:0000256" key="3">
    <source>
        <dbReference type="ARBA" id="ARBA00022670"/>
    </source>
</evidence>
<gene>
    <name evidence="8" type="ORF">ETB97_001731</name>
</gene>
<proteinExistence type="inferred from homology"/>
<dbReference type="AlphaFoldDB" id="A0A8H6E5L2"/>
<dbReference type="Gene3D" id="3.40.50.1820">
    <property type="entry name" value="alpha/beta hydrolase"/>
    <property type="match status" value="1"/>
</dbReference>
<keyword evidence="9" id="KW-1185">Reference proteome</keyword>
<keyword evidence="5" id="KW-0378">Hydrolase</keyword>
<name>A0A8H6E5L2_PETAA</name>
<dbReference type="GO" id="GO:0006508">
    <property type="term" value="P:proteolysis"/>
    <property type="evidence" value="ECO:0007669"/>
    <property type="project" value="UniProtKB-KW"/>
</dbReference>
<feature type="chain" id="PRO_5034890044" evidence="7">
    <location>
        <begin position="20"/>
        <end position="606"/>
    </location>
</feature>
<reference evidence="8 9" key="1">
    <citation type="submission" date="2019-04" db="EMBL/GenBank/DDBJ databases">
        <title>Aspergillus burnettii sp. nov., novel species from soil in southeast Queensland.</title>
        <authorList>
            <person name="Gilchrist C.L.M."/>
            <person name="Pitt J.I."/>
            <person name="Lange L."/>
            <person name="Lacey H.J."/>
            <person name="Vuong D."/>
            <person name="Midgley D.J."/>
            <person name="Greenfield P."/>
            <person name="Bradbury M."/>
            <person name="Lacey E."/>
            <person name="Busk P.K."/>
            <person name="Pilgaard B."/>
            <person name="Chooi Y.H."/>
            <person name="Piggott A.M."/>
        </authorList>
    </citation>
    <scope>NUCLEOTIDE SEQUENCE [LARGE SCALE GENOMIC DNA]</scope>
    <source>
        <strain evidence="8 9">FRR 5400</strain>
    </source>
</reference>
<keyword evidence="6" id="KW-0325">Glycoprotein</keyword>
<accession>A0A8H6E5L2</accession>
<dbReference type="SUPFAM" id="SSF53474">
    <property type="entry name" value="alpha/beta-Hydrolases"/>
    <property type="match status" value="1"/>
</dbReference>
<dbReference type="PRINTS" id="PR00724">
    <property type="entry name" value="CRBOXYPTASEC"/>
</dbReference>
<evidence type="ECO:0000256" key="4">
    <source>
        <dbReference type="ARBA" id="ARBA00022729"/>
    </source>
</evidence>
<dbReference type="EMBL" id="SPNV01000134">
    <property type="protein sequence ID" value="KAF5860311.1"/>
    <property type="molecule type" value="Genomic_DNA"/>
</dbReference>
<dbReference type="PANTHER" id="PTHR11802:SF189">
    <property type="entry name" value="CARBOXYPEPTIDASE"/>
    <property type="match status" value="1"/>
</dbReference>
<dbReference type="InterPro" id="IPR029058">
    <property type="entry name" value="AB_hydrolase_fold"/>
</dbReference>
<evidence type="ECO:0000313" key="9">
    <source>
        <dbReference type="Proteomes" id="UP000541154"/>
    </source>
</evidence>
<dbReference type="Pfam" id="PF00450">
    <property type="entry name" value="Peptidase_S10"/>
    <property type="match status" value="1"/>
</dbReference>
<keyword evidence="2" id="KW-0121">Carboxypeptidase</keyword>
<dbReference type="Proteomes" id="UP000541154">
    <property type="component" value="Unassembled WGS sequence"/>
</dbReference>
<evidence type="ECO:0000313" key="8">
    <source>
        <dbReference type="EMBL" id="KAF5860311.1"/>
    </source>
</evidence>
<dbReference type="InterPro" id="IPR001563">
    <property type="entry name" value="Peptidase_S10"/>
</dbReference>